<proteinExistence type="predicted"/>
<reference evidence="1" key="1">
    <citation type="submission" date="2021-02" db="EMBL/GenBank/DDBJ databases">
        <title>Genomic Encyclopedia of Type Strains, Phase IV (KMG-V): Genome sequencing to study the core and pangenomes of soil and plant-associated prokaryotes.</title>
        <authorList>
            <person name="Whitman W."/>
        </authorList>
    </citation>
    <scope>NUCLEOTIDE SEQUENCE</scope>
    <source>
        <strain evidence="1">USDA 406</strain>
    </source>
</reference>
<dbReference type="RefSeq" id="WP_176731305.1">
    <property type="nucleotide sequence ID" value="NZ_JAFICZ010000001.1"/>
</dbReference>
<sequence>MRAVRPHRSRDVLIVRILIDEEDDFGIAHRGPENIDDRRGHNLLRKQSWIKKLRSALPALTASVGTCNERTESDRSLNRRRNFVHARRTTESFRALNDKDGE</sequence>
<comment type="caution">
    <text evidence="1">The sequence shown here is derived from an EMBL/GenBank/DDBJ whole genome shotgun (WGS) entry which is preliminary data.</text>
</comment>
<accession>A0A8I2C7K5</accession>
<evidence type="ECO:0000313" key="1">
    <source>
        <dbReference type="EMBL" id="MBP1297398.1"/>
    </source>
</evidence>
<organism evidence="1 2">
    <name type="scientific">Bradyrhizobium elkanii</name>
    <dbReference type="NCBI Taxonomy" id="29448"/>
    <lineage>
        <taxon>Bacteria</taxon>
        <taxon>Pseudomonadati</taxon>
        <taxon>Pseudomonadota</taxon>
        <taxon>Alphaproteobacteria</taxon>
        <taxon>Hyphomicrobiales</taxon>
        <taxon>Nitrobacteraceae</taxon>
        <taxon>Bradyrhizobium</taxon>
    </lineage>
</organism>
<name>A0A8I2C7K5_BRAEL</name>
<dbReference type="EMBL" id="JAFICZ010000001">
    <property type="protein sequence ID" value="MBP1297398.1"/>
    <property type="molecule type" value="Genomic_DNA"/>
</dbReference>
<evidence type="ECO:0000313" key="2">
    <source>
        <dbReference type="Proteomes" id="UP000673383"/>
    </source>
</evidence>
<dbReference type="Proteomes" id="UP000673383">
    <property type="component" value="Unassembled WGS sequence"/>
</dbReference>
<gene>
    <name evidence="1" type="ORF">JOH49_007151</name>
</gene>
<protein>
    <submittedName>
        <fullName evidence="1">Uncharacterized protein</fullName>
    </submittedName>
</protein>
<dbReference type="AlphaFoldDB" id="A0A8I2C7K5"/>